<comment type="caution">
    <text evidence="1">The sequence shown here is derived from an EMBL/GenBank/DDBJ whole genome shotgun (WGS) entry which is preliminary data.</text>
</comment>
<evidence type="ECO:0000313" key="2">
    <source>
        <dbReference type="Proteomes" id="UP001499974"/>
    </source>
</evidence>
<organism evidence="1 2">
    <name type="scientific">Nocardioides conyzicola</name>
    <dbReference type="NCBI Taxonomy" id="1651781"/>
    <lineage>
        <taxon>Bacteria</taxon>
        <taxon>Bacillati</taxon>
        <taxon>Actinomycetota</taxon>
        <taxon>Actinomycetes</taxon>
        <taxon>Propionibacteriales</taxon>
        <taxon>Nocardioidaceae</taxon>
        <taxon>Nocardioides</taxon>
    </lineage>
</organism>
<dbReference type="EMBL" id="BAABKM010000002">
    <property type="protein sequence ID" value="GAA4705814.1"/>
    <property type="molecule type" value="Genomic_DNA"/>
</dbReference>
<gene>
    <name evidence="1" type="ORF">GCM10023349_24640</name>
</gene>
<reference evidence="2" key="1">
    <citation type="journal article" date="2019" name="Int. J. Syst. Evol. Microbiol.">
        <title>The Global Catalogue of Microorganisms (GCM) 10K type strain sequencing project: providing services to taxonomists for standard genome sequencing and annotation.</title>
        <authorList>
            <consortium name="The Broad Institute Genomics Platform"/>
            <consortium name="The Broad Institute Genome Sequencing Center for Infectious Disease"/>
            <person name="Wu L."/>
            <person name="Ma J."/>
        </authorList>
    </citation>
    <scope>NUCLEOTIDE SEQUENCE [LARGE SCALE GENOMIC DNA]</scope>
    <source>
        <strain evidence="2">JCM 18531</strain>
    </source>
</reference>
<name>A0ABP8XHJ0_9ACTN</name>
<sequence>MESDHRAPSPDYFRLTVDGVDFSVAYDVSQPGAYHYTVAATAGGGPALKYGFTSRRSDYGKSTTAEHIEAIRTFLSAVDPVTGYIEDDQSEDDSWS</sequence>
<proteinExistence type="predicted"/>
<protein>
    <recommendedName>
        <fullName evidence="3">DUF1508 domain-containing protein</fullName>
    </recommendedName>
</protein>
<accession>A0ABP8XHJ0</accession>
<keyword evidence="2" id="KW-1185">Reference proteome</keyword>
<dbReference type="Proteomes" id="UP001499974">
    <property type="component" value="Unassembled WGS sequence"/>
</dbReference>
<evidence type="ECO:0008006" key="3">
    <source>
        <dbReference type="Google" id="ProtNLM"/>
    </source>
</evidence>
<evidence type="ECO:0000313" key="1">
    <source>
        <dbReference type="EMBL" id="GAA4705814.1"/>
    </source>
</evidence>